<keyword evidence="3" id="KW-1185">Reference proteome</keyword>
<organism evidence="2 3">
    <name type="scientific">Gongylonema pulchrum</name>
    <dbReference type="NCBI Taxonomy" id="637853"/>
    <lineage>
        <taxon>Eukaryota</taxon>
        <taxon>Metazoa</taxon>
        <taxon>Ecdysozoa</taxon>
        <taxon>Nematoda</taxon>
        <taxon>Chromadorea</taxon>
        <taxon>Rhabditida</taxon>
        <taxon>Spirurina</taxon>
        <taxon>Spiruromorpha</taxon>
        <taxon>Spiruroidea</taxon>
        <taxon>Gongylonematidae</taxon>
        <taxon>Gongylonema</taxon>
    </lineage>
</organism>
<accession>A0A3P7RR74</accession>
<gene>
    <name evidence="2" type="ORF">GPUH_LOCUS24781</name>
</gene>
<keyword evidence="1" id="KW-0812">Transmembrane</keyword>
<evidence type="ECO:0000256" key="1">
    <source>
        <dbReference type="SAM" id="Phobius"/>
    </source>
</evidence>
<name>A0A3P7RR74_9BILA</name>
<evidence type="ECO:0000313" key="2">
    <source>
        <dbReference type="EMBL" id="VDN43319.1"/>
    </source>
</evidence>
<keyword evidence="1" id="KW-1133">Transmembrane helix</keyword>
<dbReference type="AlphaFoldDB" id="A0A3P7RR74"/>
<protein>
    <submittedName>
        <fullName evidence="2">Uncharacterized protein</fullName>
    </submittedName>
</protein>
<dbReference type="Proteomes" id="UP000271098">
    <property type="component" value="Unassembled WGS sequence"/>
</dbReference>
<feature type="transmembrane region" description="Helical" evidence="1">
    <location>
        <begin position="56"/>
        <end position="77"/>
    </location>
</feature>
<proteinExistence type="predicted"/>
<sequence length="110" mass="12388">MQAKPWQIIEADISSISAACTSGCKDGGVELKTYIDKRLTGYRIAQKLNCPYEQTGCVYCALFLFVYIMHTVLLPLVCWEAGLRTRPGTSNNFLQQAKLYGDRNPFSRTE</sequence>
<dbReference type="EMBL" id="UYRT01102493">
    <property type="protein sequence ID" value="VDN43319.1"/>
    <property type="molecule type" value="Genomic_DNA"/>
</dbReference>
<reference evidence="2 3" key="1">
    <citation type="submission" date="2018-11" db="EMBL/GenBank/DDBJ databases">
        <authorList>
            <consortium name="Pathogen Informatics"/>
        </authorList>
    </citation>
    <scope>NUCLEOTIDE SEQUENCE [LARGE SCALE GENOMIC DNA]</scope>
</reference>
<evidence type="ECO:0000313" key="3">
    <source>
        <dbReference type="Proteomes" id="UP000271098"/>
    </source>
</evidence>
<keyword evidence="1" id="KW-0472">Membrane</keyword>